<gene>
    <name evidence="2" type="ORF">RIF29_20230</name>
</gene>
<proteinExistence type="predicted"/>
<protein>
    <recommendedName>
        <fullName evidence="4">RNase H type-1 domain-containing protein</fullName>
    </recommendedName>
</protein>
<keyword evidence="3" id="KW-1185">Reference proteome</keyword>
<sequence>MISWCVANESSKSTHAVVRSSSSSNESTSELDRVSGPPSSLPHASLPDSIATDEVVTSVMFSVPPYHAYGVILADILCVVRKDWDVKVHHVLREANQVANGLATWGSSHNDAEVV</sequence>
<accession>A0AAN9F542</accession>
<organism evidence="2 3">
    <name type="scientific">Crotalaria pallida</name>
    <name type="common">Smooth rattlebox</name>
    <name type="synonym">Crotalaria striata</name>
    <dbReference type="NCBI Taxonomy" id="3830"/>
    <lineage>
        <taxon>Eukaryota</taxon>
        <taxon>Viridiplantae</taxon>
        <taxon>Streptophyta</taxon>
        <taxon>Embryophyta</taxon>
        <taxon>Tracheophyta</taxon>
        <taxon>Spermatophyta</taxon>
        <taxon>Magnoliopsida</taxon>
        <taxon>eudicotyledons</taxon>
        <taxon>Gunneridae</taxon>
        <taxon>Pentapetalae</taxon>
        <taxon>rosids</taxon>
        <taxon>fabids</taxon>
        <taxon>Fabales</taxon>
        <taxon>Fabaceae</taxon>
        <taxon>Papilionoideae</taxon>
        <taxon>50 kb inversion clade</taxon>
        <taxon>genistoids sensu lato</taxon>
        <taxon>core genistoids</taxon>
        <taxon>Crotalarieae</taxon>
        <taxon>Crotalaria</taxon>
    </lineage>
</organism>
<feature type="region of interest" description="Disordered" evidence="1">
    <location>
        <begin position="15"/>
        <end position="46"/>
    </location>
</feature>
<evidence type="ECO:0000313" key="3">
    <source>
        <dbReference type="Proteomes" id="UP001372338"/>
    </source>
</evidence>
<comment type="caution">
    <text evidence="2">The sequence shown here is derived from an EMBL/GenBank/DDBJ whole genome shotgun (WGS) entry which is preliminary data.</text>
</comment>
<evidence type="ECO:0008006" key="4">
    <source>
        <dbReference type="Google" id="ProtNLM"/>
    </source>
</evidence>
<dbReference type="Proteomes" id="UP001372338">
    <property type="component" value="Unassembled WGS sequence"/>
</dbReference>
<feature type="compositionally biased region" description="Low complexity" evidence="1">
    <location>
        <begin position="15"/>
        <end position="28"/>
    </location>
</feature>
<evidence type="ECO:0000313" key="2">
    <source>
        <dbReference type="EMBL" id="KAK7267553.1"/>
    </source>
</evidence>
<dbReference type="AlphaFoldDB" id="A0AAN9F542"/>
<reference evidence="2 3" key="1">
    <citation type="submission" date="2024-01" db="EMBL/GenBank/DDBJ databases">
        <title>The genomes of 5 underutilized Papilionoideae crops provide insights into root nodulation and disease resistanc.</title>
        <authorList>
            <person name="Yuan L."/>
        </authorList>
    </citation>
    <scope>NUCLEOTIDE SEQUENCE [LARGE SCALE GENOMIC DNA]</scope>
    <source>
        <strain evidence="2">ZHUSHIDOU_FW_LH</strain>
        <tissue evidence="2">Leaf</tissue>
    </source>
</reference>
<dbReference type="EMBL" id="JAYWIO010000004">
    <property type="protein sequence ID" value="KAK7267553.1"/>
    <property type="molecule type" value="Genomic_DNA"/>
</dbReference>
<evidence type="ECO:0000256" key="1">
    <source>
        <dbReference type="SAM" id="MobiDB-lite"/>
    </source>
</evidence>
<name>A0AAN9F542_CROPI</name>